<dbReference type="EMBL" id="JBHLZP010000241">
    <property type="protein sequence ID" value="MFB9835985.1"/>
    <property type="molecule type" value="Genomic_DNA"/>
</dbReference>
<reference evidence="2 3" key="1">
    <citation type="submission" date="2024-09" db="EMBL/GenBank/DDBJ databases">
        <authorList>
            <person name="Sun Q."/>
            <person name="Mori K."/>
        </authorList>
    </citation>
    <scope>NUCLEOTIDE SEQUENCE [LARGE SCALE GENOMIC DNA]</scope>
    <source>
        <strain evidence="2 3">TBRC 0563</strain>
    </source>
</reference>
<dbReference type="RefSeq" id="WP_378208449.1">
    <property type="nucleotide sequence ID" value="NZ_JBHLZP010000241.1"/>
</dbReference>
<dbReference type="InterPro" id="IPR000600">
    <property type="entry name" value="ROK"/>
</dbReference>
<dbReference type="Proteomes" id="UP001589627">
    <property type="component" value="Unassembled WGS sequence"/>
</dbReference>
<proteinExistence type="inferred from homology"/>
<dbReference type="PROSITE" id="PS01125">
    <property type="entry name" value="ROK"/>
    <property type="match status" value="1"/>
</dbReference>
<evidence type="ECO:0000313" key="2">
    <source>
        <dbReference type="EMBL" id="MFB9835985.1"/>
    </source>
</evidence>
<name>A0ABV5YLR2_9ACTN</name>
<dbReference type="Gene3D" id="1.10.10.10">
    <property type="entry name" value="Winged helix-like DNA-binding domain superfamily/Winged helix DNA-binding domain"/>
    <property type="match status" value="1"/>
</dbReference>
<evidence type="ECO:0000256" key="1">
    <source>
        <dbReference type="ARBA" id="ARBA00006479"/>
    </source>
</evidence>
<dbReference type="InterPro" id="IPR043129">
    <property type="entry name" value="ATPase_NBD"/>
</dbReference>
<protein>
    <submittedName>
        <fullName evidence="2">ROK family transcriptional regulator</fullName>
    </submittedName>
</protein>
<dbReference type="Gene3D" id="3.30.420.40">
    <property type="match status" value="2"/>
</dbReference>
<dbReference type="Pfam" id="PF00480">
    <property type="entry name" value="ROK"/>
    <property type="match status" value="1"/>
</dbReference>
<comment type="similarity">
    <text evidence="1">Belongs to the ROK (NagC/XylR) family.</text>
</comment>
<dbReference type="PANTHER" id="PTHR18964:SF149">
    <property type="entry name" value="BIFUNCTIONAL UDP-N-ACETYLGLUCOSAMINE 2-EPIMERASE_N-ACETYLMANNOSAMINE KINASE"/>
    <property type="match status" value="1"/>
</dbReference>
<dbReference type="InterPro" id="IPR049874">
    <property type="entry name" value="ROK_cs"/>
</dbReference>
<sequence>MATVRATGTGDTRWVLPALVVGEFRRHPAITRSRLAATLGLSSSSATDLMGRLEAARLVAEVPLPAGTRGRPKHRLVPHPEGPVVAVVDVQRGTWRLAVGTLDGRLHETSDHRYGSASAPAVLDDVRGRLHALRERYGTRLRGIGVSVAGVVRDGRVADSSMLRWNGIDLQALGVDGVPVIVDNDATLAAIADTVREGAPGSRTTVHVTIEAGLGGGLIDRGAPVVGATGAGAEFGHLPFGDPAVRCPCGAYGCWGTELDGHALARALGEPEPDDPRRYMEQVIGRAAGDRAAQEAVERAARALARGIAGLANALDPDLVTLGGLAVPLHAASVTFDDAYRRGLMGFRRQSPPEIVPAECHRDAALRGAAHRLWDQIATPGGLSAWARTVAATP</sequence>
<dbReference type="SUPFAM" id="SSF53067">
    <property type="entry name" value="Actin-like ATPase domain"/>
    <property type="match status" value="1"/>
</dbReference>
<organism evidence="2 3">
    <name type="scientific">Actinoallomurus acaciae</name>
    <dbReference type="NCBI Taxonomy" id="502577"/>
    <lineage>
        <taxon>Bacteria</taxon>
        <taxon>Bacillati</taxon>
        <taxon>Actinomycetota</taxon>
        <taxon>Actinomycetes</taxon>
        <taxon>Streptosporangiales</taxon>
        <taxon>Thermomonosporaceae</taxon>
        <taxon>Actinoallomurus</taxon>
    </lineage>
</organism>
<accession>A0ABV5YLR2</accession>
<comment type="caution">
    <text evidence="2">The sequence shown here is derived from an EMBL/GenBank/DDBJ whole genome shotgun (WGS) entry which is preliminary data.</text>
</comment>
<dbReference type="InterPro" id="IPR036390">
    <property type="entry name" value="WH_DNA-bd_sf"/>
</dbReference>
<evidence type="ECO:0000313" key="3">
    <source>
        <dbReference type="Proteomes" id="UP001589627"/>
    </source>
</evidence>
<dbReference type="InterPro" id="IPR036388">
    <property type="entry name" value="WH-like_DNA-bd_sf"/>
</dbReference>
<gene>
    <name evidence="2" type="ORF">ACFFNX_27780</name>
</gene>
<keyword evidence="3" id="KW-1185">Reference proteome</keyword>
<dbReference type="SUPFAM" id="SSF46785">
    <property type="entry name" value="Winged helix' DNA-binding domain"/>
    <property type="match status" value="1"/>
</dbReference>
<dbReference type="PANTHER" id="PTHR18964">
    <property type="entry name" value="ROK (REPRESSOR, ORF, KINASE) FAMILY"/>
    <property type="match status" value="1"/>
</dbReference>